<feature type="region of interest" description="Disordered" evidence="13">
    <location>
        <begin position="467"/>
        <end position="492"/>
    </location>
</feature>
<evidence type="ECO:0000256" key="5">
    <source>
        <dbReference type="ARBA" id="ARBA00022792"/>
    </source>
</evidence>
<dbReference type="Gene3D" id="3.40.50.300">
    <property type="entry name" value="P-loop containing nucleotide triphosphate hydrolases"/>
    <property type="match status" value="1"/>
</dbReference>
<evidence type="ECO:0000256" key="11">
    <source>
        <dbReference type="ARBA" id="ARBA00048778"/>
    </source>
</evidence>
<reference evidence="16 17" key="1">
    <citation type="journal article" date="2010" name="Nat. Biotechnol.">
        <title>Genome sequence of the model mushroom Schizophyllum commune.</title>
        <authorList>
            <person name="Ohm R.A."/>
            <person name="de Jong J.F."/>
            <person name="Lugones L.G."/>
            <person name="Aerts A."/>
            <person name="Kothe E."/>
            <person name="Stajich J.E."/>
            <person name="de Vries R.P."/>
            <person name="Record E."/>
            <person name="Levasseur A."/>
            <person name="Baker S.E."/>
            <person name="Bartholomew K.A."/>
            <person name="Coutinho P.M."/>
            <person name="Erdmann S."/>
            <person name="Fowler T.J."/>
            <person name="Gathman A.C."/>
            <person name="Lombard V."/>
            <person name="Henrissat B."/>
            <person name="Knabe N."/>
            <person name="Kuees U."/>
            <person name="Lilly W.W."/>
            <person name="Lindquist E."/>
            <person name="Lucas S."/>
            <person name="Magnuson J.K."/>
            <person name="Piumi F."/>
            <person name="Raudaskoski M."/>
            <person name="Salamov A."/>
            <person name="Schmutz J."/>
            <person name="Schwarze F.W.M.R."/>
            <person name="vanKuyk P.A."/>
            <person name="Horton J.S."/>
            <person name="Grigoriev I.V."/>
            <person name="Woesten H.A.B."/>
        </authorList>
    </citation>
    <scope>NUCLEOTIDE SEQUENCE [LARGE SCALE GENOMIC DNA]</scope>
    <source>
        <strain evidence="17">H4-8 / FGSC 9210</strain>
    </source>
</reference>
<keyword evidence="8" id="KW-1133">Transmembrane helix</keyword>
<dbReference type="InterPro" id="IPR014851">
    <property type="entry name" value="BCS1_N"/>
</dbReference>
<evidence type="ECO:0000256" key="2">
    <source>
        <dbReference type="ARBA" id="ARBA00007448"/>
    </source>
</evidence>
<dbReference type="SMART" id="SM01024">
    <property type="entry name" value="BCS1_N"/>
    <property type="match status" value="1"/>
</dbReference>
<dbReference type="InterPro" id="IPR003959">
    <property type="entry name" value="ATPase_AAA_core"/>
</dbReference>
<dbReference type="GO" id="GO:0016887">
    <property type="term" value="F:ATP hydrolysis activity"/>
    <property type="evidence" value="ECO:0007669"/>
    <property type="project" value="InterPro"/>
</dbReference>
<evidence type="ECO:0000259" key="14">
    <source>
        <dbReference type="SMART" id="SM00382"/>
    </source>
</evidence>
<evidence type="ECO:0000256" key="10">
    <source>
        <dbReference type="ARBA" id="ARBA00023136"/>
    </source>
</evidence>
<keyword evidence="10" id="KW-0472">Membrane</keyword>
<dbReference type="GO" id="GO:0005524">
    <property type="term" value="F:ATP binding"/>
    <property type="evidence" value="ECO:0007669"/>
    <property type="project" value="UniProtKB-KW"/>
</dbReference>
<dbReference type="OrthoDB" id="10251412at2759"/>
<keyword evidence="3" id="KW-0812">Transmembrane</keyword>
<keyword evidence="9" id="KW-0496">Mitochondrion</keyword>
<evidence type="ECO:0000256" key="13">
    <source>
        <dbReference type="SAM" id="MobiDB-lite"/>
    </source>
</evidence>
<dbReference type="GO" id="GO:0005743">
    <property type="term" value="C:mitochondrial inner membrane"/>
    <property type="evidence" value="ECO:0007669"/>
    <property type="project" value="UniProtKB-SubCell"/>
</dbReference>
<accession>D8QCC8</accession>
<dbReference type="SMART" id="SM00382">
    <property type="entry name" value="AAA"/>
    <property type="match status" value="1"/>
</dbReference>
<dbReference type="RefSeq" id="XP_003029412.1">
    <property type="nucleotide sequence ID" value="XM_003029366.1"/>
</dbReference>
<dbReference type="Proteomes" id="UP000007431">
    <property type="component" value="Unassembled WGS sequence"/>
</dbReference>
<evidence type="ECO:0000256" key="4">
    <source>
        <dbReference type="ARBA" id="ARBA00022741"/>
    </source>
</evidence>
<dbReference type="HOGENOM" id="CLU_010189_3_2_1"/>
<dbReference type="GeneID" id="9594162"/>
<keyword evidence="4 12" id="KW-0547">Nucleotide-binding</keyword>
<comment type="catalytic activity">
    <reaction evidence="11">
        <text>ATP + H2O = ADP + phosphate + H(+)</text>
        <dbReference type="Rhea" id="RHEA:13065"/>
        <dbReference type="ChEBI" id="CHEBI:15377"/>
        <dbReference type="ChEBI" id="CHEBI:15378"/>
        <dbReference type="ChEBI" id="CHEBI:30616"/>
        <dbReference type="ChEBI" id="CHEBI:43474"/>
        <dbReference type="ChEBI" id="CHEBI:456216"/>
    </reaction>
    <physiologicalReaction direction="left-to-right" evidence="11">
        <dbReference type="Rhea" id="RHEA:13066"/>
    </physiologicalReaction>
</comment>
<dbReference type="Pfam" id="PF00004">
    <property type="entry name" value="AAA"/>
    <property type="match status" value="1"/>
</dbReference>
<keyword evidence="17" id="KW-1185">Reference proteome</keyword>
<gene>
    <name evidence="16" type="ORF">SCHCODRAFT_69637</name>
</gene>
<evidence type="ECO:0000313" key="16">
    <source>
        <dbReference type="EMBL" id="EFI94509.1"/>
    </source>
</evidence>
<evidence type="ECO:0000256" key="12">
    <source>
        <dbReference type="RuleBase" id="RU003651"/>
    </source>
</evidence>
<comment type="subcellular location">
    <subcellularLocation>
        <location evidence="1">Mitochondrion inner membrane</location>
        <topology evidence="1">Single-pass membrane protein</topology>
    </subcellularLocation>
</comment>
<dbReference type="EMBL" id="GL377309">
    <property type="protein sequence ID" value="EFI94509.1"/>
    <property type="molecule type" value="Genomic_DNA"/>
</dbReference>
<dbReference type="CDD" id="cd19510">
    <property type="entry name" value="RecA-like_BCS1"/>
    <property type="match status" value="1"/>
</dbReference>
<dbReference type="OMA" id="RCNPRYV"/>
<keyword evidence="7 12" id="KW-0067">ATP-binding</keyword>
<evidence type="ECO:0000256" key="3">
    <source>
        <dbReference type="ARBA" id="ARBA00022692"/>
    </source>
</evidence>
<dbReference type="InterPro" id="IPR027417">
    <property type="entry name" value="P-loop_NTPase"/>
</dbReference>
<dbReference type="eggNOG" id="KOG0743">
    <property type="taxonomic scope" value="Eukaryota"/>
</dbReference>
<evidence type="ECO:0000256" key="6">
    <source>
        <dbReference type="ARBA" id="ARBA00022801"/>
    </source>
</evidence>
<evidence type="ECO:0000256" key="9">
    <source>
        <dbReference type="ARBA" id="ARBA00023128"/>
    </source>
</evidence>
<dbReference type="STRING" id="578458.D8QCC8"/>
<evidence type="ECO:0000256" key="8">
    <source>
        <dbReference type="ARBA" id="ARBA00022989"/>
    </source>
</evidence>
<dbReference type="VEuPathDB" id="FungiDB:SCHCODRAFT_02691288"/>
<dbReference type="AlphaFoldDB" id="D8QCC8"/>
<name>D8QCC8_SCHCM</name>
<dbReference type="InterPro" id="IPR057495">
    <property type="entry name" value="AAA_lid_BCS1"/>
</dbReference>
<evidence type="ECO:0000313" key="17">
    <source>
        <dbReference type="Proteomes" id="UP000007431"/>
    </source>
</evidence>
<protein>
    <recommendedName>
        <fullName evidence="18">AAA+ ATPase domain-containing protein</fullName>
    </recommendedName>
</protein>
<dbReference type="InterPro" id="IPR003593">
    <property type="entry name" value="AAA+_ATPase"/>
</dbReference>
<dbReference type="Pfam" id="PF08740">
    <property type="entry name" value="BCS1_N"/>
    <property type="match status" value="1"/>
</dbReference>
<organism evidence="17">
    <name type="scientific">Schizophyllum commune (strain H4-8 / FGSC 9210)</name>
    <name type="common">Split gill fungus</name>
    <dbReference type="NCBI Taxonomy" id="578458"/>
    <lineage>
        <taxon>Eukaryota</taxon>
        <taxon>Fungi</taxon>
        <taxon>Dikarya</taxon>
        <taxon>Basidiomycota</taxon>
        <taxon>Agaricomycotina</taxon>
        <taxon>Agaricomycetes</taxon>
        <taxon>Agaricomycetidae</taxon>
        <taxon>Agaricales</taxon>
        <taxon>Schizophyllaceae</taxon>
        <taxon>Schizophyllum</taxon>
    </lineage>
</organism>
<dbReference type="KEGG" id="scm:SCHCO_02691288"/>
<sequence length="574" mass="63050">MADELVQQVLALLAQPTLVGSHSCAEDASNATLTASGDIPSPTQGALATGLPTVLAPLLALIMWLPALPDWLKLLVVGGVVEACRRTLFVLYRRAASAFVITVTLDDDSECYNWMMVWLSKQPAWRTARELEISTRQFGLRGNATTVPGEQADANAFLDPQSRCLQYIPSASTSFILSYPAHGPWYSRRRISVTRLQRSMGGYYGGTVESLELRIFARSHAVLDRLLLEAKRAFLAEQNDHVSIFAAQNRDLWRRIASRPKRALDSIVLDPGIKDLLMNDAREFLKSRDWYNDRGIPFRRGYLLYGAPGCGKTSIIHSLAGELGLDVYMISLSRAGMDDTTLNELIGELPEKCIALMEDIDAAFVKSTAARDADDGAHDNVNSKTAGASNQNTIASRVSMSGLLNALDGVGAQEGRILFATTNHYDALDPALCRPGRMDVHIEFRLASQHQACELFKHFYAPRRKRTLDEASEQSDSGSNSDSASSSVSSLSFVQSEGSTRLTTEATDSLAKRFAESIPDREYSMASLQGYLMKYKNRPKAAVEDVVEWVEGQQASSPRPAKLESSTRVDARTV</sequence>
<dbReference type="PANTHER" id="PTHR23070">
    <property type="entry name" value="BCS1 AAA-TYPE ATPASE"/>
    <property type="match status" value="1"/>
</dbReference>
<keyword evidence="5" id="KW-0999">Mitochondrion inner membrane</keyword>
<feature type="domain" description="BCS1 N-terminal" evidence="15">
    <location>
        <begin position="75"/>
        <end position="267"/>
    </location>
</feature>
<dbReference type="InterPro" id="IPR003960">
    <property type="entry name" value="ATPase_AAA_CS"/>
</dbReference>
<feature type="domain" description="AAA+ ATPase" evidence="14">
    <location>
        <begin position="298"/>
        <end position="448"/>
    </location>
</feature>
<evidence type="ECO:0000259" key="15">
    <source>
        <dbReference type="SMART" id="SM01024"/>
    </source>
</evidence>
<evidence type="ECO:0000256" key="7">
    <source>
        <dbReference type="ARBA" id="ARBA00022840"/>
    </source>
</evidence>
<keyword evidence="6" id="KW-0378">Hydrolase</keyword>
<dbReference type="Pfam" id="PF25426">
    <property type="entry name" value="AAA_lid_BCS1"/>
    <property type="match status" value="1"/>
</dbReference>
<feature type="region of interest" description="Disordered" evidence="13">
    <location>
        <begin position="551"/>
        <end position="574"/>
    </location>
</feature>
<comment type="similarity">
    <text evidence="2">Belongs to the AAA ATPase family. BCS1 subfamily.</text>
</comment>
<dbReference type="SUPFAM" id="SSF52540">
    <property type="entry name" value="P-loop containing nucleoside triphosphate hydrolases"/>
    <property type="match status" value="1"/>
</dbReference>
<evidence type="ECO:0000256" key="1">
    <source>
        <dbReference type="ARBA" id="ARBA00004434"/>
    </source>
</evidence>
<dbReference type="InParanoid" id="D8QCC8"/>
<dbReference type="InterPro" id="IPR050747">
    <property type="entry name" value="Mitochondrial_chaperone_BCS1"/>
</dbReference>
<feature type="compositionally biased region" description="Low complexity" evidence="13">
    <location>
        <begin position="474"/>
        <end position="492"/>
    </location>
</feature>
<evidence type="ECO:0008006" key="18">
    <source>
        <dbReference type="Google" id="ProtNLM"/>
    </source>
</evidence>
<dbReference type="PROSITE" id="PS00674">
    <property type="entry name" value="AAA"/>
    <property type="match status" value="1"/>
</dbReference>
<proteinExistence type="inferred from homology"/>
<feature type="compositionally biased region" description="Basic and acidic residues" evidence="13">
    <location>
        <begin position="561"/>
        <end position="574"/>
    </location>
</feature>